<dbReference type="PANTHER" id="PTHR12475:SF4">
    <property type="entry name" value="PROTEIN THEM6"/>
    <property type="match status" value="1"/>
</dbReference>
<dbReference type="Pfam" id="PF13279">
    <property type="entry name" value="4HBT_2"/>
    <property type="match status" value="1"/>
</dbReference>
<evidence type="ECO:0000313" key="1">
    <source>
        <dbReference type="EMBL" id="TMW64008.1"/>
    </source>
</evidence>
<gene>
    <name evidence="1" type="ORF">Poli38472_014713</name>
</gene>
<sequence>MIPRNLWHMASGLMRRKISPPEPGALLIYPSVWRSRAGVKDCNFGTKLTENAYLRHMELAIWYACGAQGILHACARNRWYFVFGSQGVRLYKDISVLQSFEIHTRNIYWDDSWLFLLAQFRCPETDELYAEGLTRVMLRQGRERVDSRLLYDEMGLPGLPDKEQVPEIVEKFLLWDAATEERMKQTAEEHAIRYASRKSPSVLSSYSMNLPFPSPGIKQD</sequence>
<dbReference type="InterPro" id="IPR051490">
    <property type="entry name" value="THEM6_lcsJ_thioesterase"/>
</dbReference>
<evidence type="ECO:0000313" key="2">
    <source>
        <dbReference type="Proteomes" id="UP000794436"/>
    </source>
</evidence>
<accession>A0A8K1CJD3</accession>
<protein>
    <submittedName>
        <fullName evidence="1">Uncharacterized protein</fullName>
    </submittedName>
</protein>
<keyword evidence="2" id="KW-1185">Reference proteome</keyword>
<proteinExistence type="predicted"/>
<name>A0A8K1CJD3_PYTOL</name>
<comment type="caution">
    <text evidence="1">The sequence shown here is derived from an EMBL/GenBank/DDBJ whole genome shotgun (WGS) entry which is preliminary data.</text>
</comment>
<organism evidence="1 2">
    <name type="scientific">Pythium oligandrum</name>
    <name type="common">Mycoparasitic fungus</name>
    <dbReference type="NCBI Taxonomy" id="41045"/>
    <lineage>
        <taxon>Eukaryota</taxon>
        <taxon>Sar</taxon>
        <taxon>Stramenopiles</taxon>
        <taxon>Oomycota</taxon>
        <taxon>Peronosporomycetes</taxon>
        <taxon>Pythiales</taxon>
        <taxon>Pythiaceae</taxon>
        <taxon>Pythium</taxon>
    </lineage>
</organism>
<reference evidence="1" key="1">
    <citation type="submission" date="2019-03" db="EMBL/GenBank/DDBJ databases">
        <title>Long read genome sequence of the mycoparasitic Pythium oligandrum ATCC 38472 isolated from sugarbeet rhizosphere.</title>
        <authorList>
            <person name="Gaulin E."/>
        </authorList>
    </citation>
    <scope>NUCLEOTIDE SEQUENCE</scope>
    <source>
        <strain evidence="1">ATCC 38472_TT</strain>
    </source>
</reference>
<dbReference type="AlphaFoldDB" id="A0A8K1CJD3"/>
<dbReference type="SUPFAM" id="SSF54637">
    <property type="entry name" value="Thioesterase/thiol ester dehydrase-isomerase"/>
    <property type="match status" value="1"/>
</dbReference>
<dbReference type="Proteomes" id="UP000794436">
    <property type="component" value="Unassembled WGS sequence"/>
</dbReference>
<dbReference type="InterPro" id="IPR029069">
    <property type="entry name" value="HotDog_dom_sf"/>
</dbReference>
<dbReference type="OrthoDB" id="265761at2759"/>
<dbReference type="EMBL" id="SPLM01000042">
    <property type="protein sequence ID" value="TMW64008.1"/>
    <property type="molecule type" value="Genomic_DNA"/>
</dbReference>
<dbReference type="Gene3D" id="3.10.129.10">
    <property type="entry name" value="Hotdog Thioesterase"/>
    <property type="match status" value="1"/>
</dbReference>
<dbReference type="PANTHER" id="PTHR12475">
    <property type="match status" value="1"/>
</dbReference>